<keyword evidence="1" id="KW-0175">Coiled coil</keyword>
<comment type="caution">
    <text evidence="2">The sequence shown here is derived from an EMBL/GenBank/DDBJ whole genome shotgun (WGS) entry which is preliminary data.</text>
</comment>
<evidence type="ECO:0000313" key="2">
    <source>
        <dbReference type="EMBL" id="OFI06490.1"/>
    </source>
</evidence>
<keyword evidence="3" id="KW-1185">Reference proteome</keyword>
<protein>
    <submittedName>
        <fullName evidence="2">Uncharacterized protein</fullName>
    </submittedName>
</protein>
<organism evidence="2 3">
    <name type="scientific">Clostridium acetireducens DSM 10703</name>
    <dbReference type="NCBI Taxonomy" id="1121290"/>
    <lineage>
        <taxon>Bacteria</taxon>
        <taxon>Bacillati</taxon>
        <taxon>Bacillota</taxon>
        <taxon>Clostridia</taxon>
        <taxon>Eubacteriales</taxon>
        <taxon>Clostridiaceae</taxon>
        <taxon>Clostridium</taxon>
    </lineage>
</organism>
<feature type="coiled-coil region" evidence="1">
    <location>
        <begin position="34"/>
        <end position="68"/>
    </location>
</feature>
<accession>A0A1E8EZ98</accession>
<dbReference type="OrthoDB" id="1798834at2"/>
<gene>
    <name evidence="2" type="ORF">CLOACE_09900</name>
</gene>
<name>A0A1E8EZ98_9CLOT</name>
<reference evidence="2 3" key="1">
    <citation type="submission" date="2016-06" db="EMBL/GenBank/DDBJ databases">
        <title>Genome sequence of Clostridium acetireducens DSM 10703.</title>
        <authorList>
            <person name="Poehlein A."/>
            <person name="Fluechter S."/>
            <person name="Duerre P."/>
            <person name="Daniel R."/>
        </authorList>
    </citation>
    <scope>NUCLEOTIDE SEQUENCE [LARGE SCALE GENOMIC DNA]</scope>
    <source>
        <strain evidence="2 3">DSM 10703</strain>
    </source>
</reference>
<proteinExistence type="predicted"/>
<dbReference type="RefSeq" id="WP_070109925.1">
    <property type="nucleotide sequence ID" value="NZ_LZFO01000011.1"/>
</dbReference>
<dbReference type="STRING" id="1121290.CLAOCE_09900"/>
<dbReference type="EMBL" id="LZFO01000011">
    <property type="protein sequence ID" value="OFI06490.1"/>
    <property type="molecule type" value="Genomic_DNA"/>
</dbReference>
<dbReference type="AlphaFoldDB" id="A0A1E8EZ98"/>
<sequence>MNEREELKEELLWIRYRQNMLDIIENKLLEMRELAEIAKKYDLTKEELEVLNDRINNLRMQVKALDSESRKMEYGKIFE</sequence>
<evidence type="ECO:0000256" key="1">
    <source>
        <dbReference type="SAM" id="Coils"/>
    </source>
</evidence>
<evidence type="ECO:0000313" key="3">
    <source>
        <dbReference type="Proteomes" id="UP000175744"/>
    </source>
</evidence>
<dbReference type="Proteomes" id="UP000175744">
    <property type="component" value="Unassembled WGS sequence"/>
</dbReference>